<dbReference type="PANTHER" id="PTHR46431:SF7">
    <property type="entry name" value="SNARE ASSOCIATED GOLGI PROTEIN FAMILY"/>
    <property type="match status" value="1"/>
</dbReference>
<evidence type="ECO:0000256" key="1">
    <source>
        <dbReference type="SAM" id="Phobius"/>
    </source>
</evidence>
<dbReference type="EMBL" id="KI536661">
    <property type="protein sequence ID" value="ESR53695.1"/>
    <property type="molecule type" value="Genomic_DNA"/>
</dbReference>
<keyword evidence="1" id="KW-1133">Transmembrane helix</keyword>
<evidence type="ECO:0000313" key="3">
    <source>
        <dbReference type="Proteomes" id="UP000030687"/>
    </source>
</evidence>
<keyword evidence="1" id="KW-0812">Transmembrane</keyword>
<dbReference type="AlphaFoldDB" id="V4TPU4"/>
<dbReference type="PANTHER" id="PTHR46431">
    <property type="entry name" value="EXPRESSED PROTEIN"/>
    <property type="match status" value="1"/>
</dbReference>
<dbReference type="KEGG" id="cic:CICLE_v100214411m"/>
<dbReference type="OMA" id="HEHHFLS"/>
<proteinExistence type="predicted"/>
<keyword evidence="1" id="KW-0472">Membrane</keyword>
<gene>
    <name evidence="2" type="ORF">CICLE_v100214411mg</name>
</gene>
<dbReference type="InParanoid" id="V4TPU4"/>
<feature type="transmembrane region" description="Helical" evidence="1">
    <location>
        <begin position="22"/>
        <end position="43"/>
    </location>
</feature>
<name>V4TPU4_CITCL</name>
<accession>V4TPU4</accession>
<protein>
    <submittedName>
        <fullName evidence="2">Uncharacterized protein</fullName>
    </submittedName>
</protein>
<evidence type="ECO:0000313" key="2">
    <source>
        <dbReference type="EMBL" id="ESR53695.1"/>
    </source>
</evidence>
<dbReference type="Gramene" id="ESR53695">
    <property type="protein sequence ID" value="ESR53695"/>
    <property type="gene ID" value="CICLE_v100214411mg"/>
</dbReference>
<reference evidence="2 3" key="1">
    <citation type="submission" date="2013-10" db="EMBL/GenBank/DDBJ databases">
        <authorList>
            <consortium name="International Citrus Genome Consortium"/>
            <person name="Jenkins J."/>
            <person name="Schmutz J."/>
            <person name="Prochnik S."/>
            <person name="Rokhsar D."/>
            <person name="Gmitter F."/>
            <person name="Ollitrault P."/>
            <person name="Machado M."/>
            <person name="Talon M."/>
            <person name="Wincker P."/>
            <person name="Jaillon O."/>
            <person name="Morgante M."/>
        </authorList>
    </citation>
    <scope>NUCLEOTIDE SEQUENCE</scope>
    <source>
        <strain evidence="3">cv. Clemenules</strain>
    </source>
</reference>
<dbReference type="STRING" id="85681.V4TPU4"/>
<organism evidence="2 3">
    <name type="scientific">Citrus clementina</name>
    <name type="common">Clementine</name>
    <name type="synonym">Citrus deliciosa x Citrus sinensis</name>
    <dbReference type="NCBI Taxonomy" id="85681"/>
    <lineage>
        <taxon>Eukaryota</taxon>
        <taxon>Viridiplantae</taxon>
        <taxon>Streptophyta</taxon>
        <taxon>Embryophyta</taxon>
        <taxon>Tracheophyta</taxon>
        <taxon>Spermatophyta</taxon>
        <taxon>Magnoliopsida</taxon>
        <taxon>eudicotyledons</taxon>
        <taxon>Gunneridae</taxon>
        <taxon>Pentapetalae</taxon>
        <taxon>rosids</taxon>
        <taxon>malvids</taxon>
        <taxon>Sapindales</taxon>
        <taxon>Rutaceae</taxon>
        <taxon>Aurantioideae</taxon>
        <taxon>Citrus</taxon>
    </lineage>
</organism>
<keyword evidence="3" id="KW-1185">Reference proteome</keyword>
<sequence>GILIRTLADASHEHHFLSAPQIILNVLGFAASVAATIFFTVYAKRQLKILQGEGESLLQ</sequence>
<dbReference type="Proteomes" id="UP000030687">
    <property type="component" value="Unassembled WGS sequence"/>
</dbReference>
<feature type="non-terminal residue" evidence="2">
    <location>
        <position position="1"/>
    </location>
</feature>